<evidence type="ECO:0000313" key="2">
    <source>
        <dbReference type="EMBL" id="AFM27148.1"/>
    </source>
</evidence>
<name>I4CC57_DESTA</name>
<evidence type="ECO:0000313" key="3">
    <source>
        <dbReference type="Proteomes" id="UP000006055"/>
    </source>
</evidence>
<dbReference type="RefSeq" id="WP_014812262.1">
    <property type="nucleotide sequence ID" value="NC_018025.1"/>
</dbReference>
<proteinExistence type="predicted"/>
<keyword evidence="1" id="KW-0812">Transmembrane</keyword>
<keyword evidence="1" id="KW-0472">Membrane</keyword>
<dbReference type="InterPro" id="IPR036280">
    <property type="entry name" value="Multihaem_cyt_sf"/>
</dbReference>
<sequence>MKPLPENKSTSSAIFDYVRKLPDQSPYWRVQSTAWGLVLILVVAGGVLFAVLGLYGVYGGGNLAYSGIGSPGPVKFRHYTHMTFQNGKYKDCKTCHDKLFASQQYGTFALRALKDSPERKVRIGKDSSTLYVPLTGMTDENALITYEVPRACATCATGNCHDGKESFSRFECLKCHKSY</sequence>
<keyword evidence="1" id="KW-1133">Transmembrane helix</keyword>
<protein>
    <submittedName>
        <fullName evidence="2">Uncharacterized protein</fullName>
    </submittedName>
</protein>
<dbReference type="AlphaFoldDB" id="I4CC57"/>
<evidence type="ECO:0000256" key="1">
    <source>
        <dbReference type="SAM" id="Phobius"/>
    </source>
</evidence>
<keyword evidence="3" id="KW-1185">Reference proteome</keyword>
<dbReference type="HOGENOM" id="CLU_1501205_0_0_7"/>
<reference evidence="3" key="1">
    <citation type="submission" date="2012-06" db="EMBL/GenBank/DDBJ databases">
        <title>Complete sequence of chromosome of Desulfomonile tiedjei DSM 6799.</title>
        <authorList>
            <person name="Lucas S."/>
            <person name="Copeland A."/>
            <person name="Lapidus A."/>
            <person name="Glavina del Rio T."/>
            <person name="Dalin E."/>
            <person name="Tice H."/>
            <person name="Bruce D."/>
            <person name="Goodwin L."/>
            <person name="Pitluck S."/>
            <person name="Peters L."/>
            <person name="Ovchinnikova G."/>
            <person name="Zeytun A."/>
            <person name="Lu M."/>
            <person name="Kyrpides N."/>
            <person name="Mavromatis K."/>
            <person name="Ivanova N."/>
            <person name="Brettin T."/>
            <person name="Detter J.C."/>
            <person name="Han C."/>
            <person name="Larimer F."/>
            <person name="Land M."/>
            <person name="Hauser L."/>
            <person name="Markowitz V."/>
            <person name="Cheng J.-F."/>
            <person name="Hugenholtz P."/>
            <person name="Woyke T."/>
            <person name="Wu D."/>
            <person name="Spring S."/>
            <person name="Schroeder M."/>
            <person name="Brambilla E."/>
            <person name="Klenk H.-P."/>
            <person name="Eisen J.A."/>
        </authorList>
    </citation>
    <scope>NUCLEOTIDE SEQUENCE [LARGE SCALE GENOMIC DNA]</scope>
    <source>
        <strain evidence="3">ATCC 49306 / DSM 6799 / DCB-1</strain>
    </source>
</reference>
<feature type="transmembrane region" description="Helical" evidence="1">
    <location>
        <begin position="34"/>
        <end position="58"/>
    </location>
</feature>
<dbReference type="STRING" id="706587.Desti_4518"/>
<dbReference type="KEGG" id="dti:Desti_4518"/>
<dbReference type="SUPFAM" id="SSF48695">
    <property type="entry name" value="Multiheme cytochromes"/>
    <property type="match status" value="1"/>
</dbReference>
<dbReference type="EMBL" id="CP003360">
    <property type="protein sequence ID" value="AFM27148.1"/>
    <property type="molecule type" value="Genomic_DNA"/>
</dbReference>
<dbReference type="OrthoDB" id="5391425at2"/>
<dbReference type="Gene3D" id="3.90.10.10">
    <property type="entry name" value="Cytochrome C3"/>
    <property type="match status" value="1"/>
</dbReference>
<gene>
    <name evidence="2" type="ordered locus">Desti_4518</name>
</gene>
<accession>I4CC57</accession>
<organism evidence="2 3">
    <name type="scientific">Desulfomonile tiedjei (strain ATCC 49306 / DSM 6799 / DCB-1)</name>
    <dbReference type="NCBI Taxonomy" id="706587"/>
    <lineage>
        <taxon>Bacteria</taxon>
        <taxon>Pseudomonadati</taxon>
        <taxon>Thermodesulfobacteriota</taxon>
        <taxon>Desulfomonilia</taxon>
        <taxon>Desulfomonilales</taxon>
        <taxon>Desulfomonilaceae</taxon>
        <taxon>Desulfomonile</taxon>
    </lineage>
</organism>
<dbReference type="Proteomes" id="UP000006055">
    <property type="component" value="Chromosome"/>
</dbReference>